<protein>
    <recommendedName>
        <fullName evidence="8">Probable membrane transporter protein</fullName>
    </recommendedName>
</protein>
<dbReference type="Proteomes" id="UP000075755">
    <property type="component" value="Chromosome"/>
</dbReference>
<feature type="transmembrane region" description="Helical" evidence="8">
    <location>
        <begin position="199"/>
        <end position="222"/>
    </location>
</feature>
<dbReference type="PANTHER" id="PTHR30269:SF32">
    <property type="entry name" value="MEMBRANE TRANSPORTER PROTEIN-RELATED"/>
    <property type="match status" value="1"/>
</dbReference>
<feature type="transmembrane region" description="Helical" evidence="8">
    <location>
        <begin position="40"/>
        <end position="59"/>
    </location>
</feature>
<dbReference type="AlphaFoldDB" id="A0AAC8YLX6"/>
<feature type="transmembrane region" description="Helical" evidence="8">
    <location>
        <begin position="12"/>
        <end position="33"/>
    </location>
</feature>
<dbReference type="InterPro" id="IPR052017">
    <property type="entry name" value="TSUP"/>
</dbReference>
<feature type="transmembrane region" description="Helical" evidence="8">
    <location>
        <begin position="104"/>
        <end position="122"/>
    </location>
</feature>
<reference evidence="9 10" key="1">
    <citation type="submission" date="2016-03" db="EMBL/GenBank/DDBJ databases">
        <title>Complete genome of Aminobacter aminovorans KCTC 2477.</title>
        <authorList>
            <person name="Kim K.M."/>
        </authorList>
    </citation>
    <scope>NUCLEOTIDE SEQUENCE [LARGE SCALE GENOMIC DNA]</scope>
    <source>
        <strain evidence="9 10">KCTC 2477</strain>
    </source>
</reference>
<dbReference type="Pfam" id="PF01925">
    <property type="entry name" value="TauE"/>
    <property type="match status" value="1"/>
</dbReference>
<dbReference type="InterPro" id="IPR002781">
    <property type="entry name" value="TM_pro_TauE-like"/>
</dbReference>
<gene>
    <name evidence="9" type="ORF">AA2016_1534</name>
</gene>
<keyword evidence="6 8" id="KW-1133">Transmembrane helix</keyword>
<keyword evidence="7 8" id="KW-0472">Membrane</keyword>
<sequence>MVTAMPEPYLLIIVVGAVFVLSGLVKGVVGLGLPTVAMGLLGLVMLPAEAAAILLLPSFVTNIWQLLAGPDVAALVRRLWPMMTAVSAATLAFTGLITSGYTSIVTAGLGLVLLAYAALGLLKLNMSVPPVAEPWAGPVVGALTGIMTGATGVFVIPAVPYLGGIGLGRDDLVQALGLSFTVSTVALGIGLWANDAVPLHQVGMSAFAILPALAGMWLGGWLRGRIAAETFRRWFFAGLALLGAHISWQGLAPAF</sequence>
<evidence type="ECO:0000256" key="2">
    <source>
        <dbReference type="ARBA" id="ARBA00009142"/>
    </source>
</evidence>
<keyword evidence="5 8" id="KW-0812">Transmembrane</keyword>
<dbReference type="RefSeq" id="WP_157097002.1">
    <property type="nucleotide sequence ID" value="NZ_CP015005.1"/>
</dbReference>
<feature type="transmembrane region" description="Helical" evidence="8">
    <location>
        <begin position="142"/>
        <end position="163"/>
    </location>
</feature>
<dbReference type="PANTHER" id="PTHR30269">
    <property type="entry name" value="TRANSMEMBRANE PROTEIN YFCA"/>
    <property type="match status" value="1"/>
</dbReference>
<comment type="subcellular location">
    <subcellularLocation>
        <location evidence="1 8">Cell membrane</location>
        <topology evidence="1 8">Multi-pass membrane protein</topology>
    </subcellularLocation>
</comment>
<feature type="transmembrane region" description="Helical" evidence="8">
    <location>
        <begin position="175"/>
        <end position="193"/>
    </location>
</feature>
<organism evidence="9 10">
    <name type="scientific">Aminobacter aminovorans</name>
    <name type="common">Chelatobacter heintzii</name>
    <dbReference type="NCBI Taxonomy" id="83263"/>
    <lineage>
        <taxon>Bacteria</taxon>
        <taxon>Pseudomonadati</taxon>
        <taxon>Pseudomonadota</taxon>
        <taxon>Alphaproteobacteria</taxon>
        <taxon>Hyphomicrobiales</taxon>
        <taxon>Phyllobacteriaceae</taxon>
        <taxon>Aminobacter</taxon>
    </lineage>
</organism>
<keyword evidence="3" id="KW-0813">Transport</keyword>
<evidence type="ECO:0000313" key="10">
    <source>
        <dbReference type="Proteomes" id="UP000075755"/>
    </source>
</evidence>
<accession>A0AAC8YLX6</accession>
<dbReference type="KEGG" id="aak:AA2016_1534"/>
<evidence type="ECO:0000256" key="3">
    <source>
        <dbReference type="ARBA" id="ARBA00022448"/>
    </source>
</evidence>
<evidence type="ECO:0000256" key="1">
    <source>
        <dbReference type="ARBA" id="ARBA00004651"/>
    </source>
</evidence>
<dbReference type="GO" id="GO:0005886">
    <property type="term" value="C:plasma membrane"/>
    <property type="evidence" value="ECO:0007669"/>
    <property type="project" value="UniProtKB-SubCell"/>
</dbReference>
<evidence type="ECO:0000256" key="4">
    <source>
        <dbReference type="ARBA" id="ARBA00022475"/>
    </source>
</evidence>
<name>A0AAC8YLX6_AMIAI</name>
<feature type="transmembrane region" description="Helical" evidence="8">
    <location>
        <begin position="79"/>
        <end position="97"/>
    </location>
</feature>
<evidence type="ECO:0000256" key="7">
    <source>
        <dbReference type="ARBA" id="ARBA00023136"/>
    </source>
</evidence>
<evidence type="ECO:0000256" key="8">
    <source>
        <dbReference type="RuleBase" id="RU363041"/>
    </source>
</evidence>
<comment type="similarity">
    <text evidence="2 8">Belongs to the 4-toluene sulfonate uptake permease (TSUP) (TC 2.A.102) family.</text>
</comment>
<feature type="transmembrane region" description="Helical" evidence="8">
    <location>
        <begin position="234"/>
        <end position="251"/>
    </location>
</feature>
<evidence type="ECO:0000256" key="5">
    <source>
        <dbReference type="ARBA" id="ARBA00022692"/>
    </source>
</evidence>
<keyword evidence="4 8" id="KW-1003">Cell membrane</keyword>
<dbReference type="EMBL" id="CP015005">
    <property type="protein sequence ID" value="AMS40466.1"/>
    <property type="molecule type" value="Genomic_DNA"/>
</dbReference>
<proteinExistence type="inferred from homology"/>
<evidence type="ECO:0000256" key="6">
    <source>
        <dbReference type="ARBA" id="ARBA00022989"/>
    </source>
</evidence>
<evidence type="ECO:0000313" key="9">
    <source>
        <dbReference type="EMBL" id="AMS40466.1"/>
    </source>
</evidence>